<evidence type="ECO:0000259" key="8">
    <source>
        <dbReference type="PROSITE" id="PS51471"/>
    </source>
</evidence>
<dbReference type="PANTHER" id="PTHR41536">
    <property type="entry name" value="PKHD-TYPE HYDROXYLASE YBIX"/>
    <property type="match status" value="1"/>
</dbReference>
<feature type="binding site" evidence="7">
    <location>
        <position position="139"/>
    </location>
    <ligand>
        <name>Fe cation</name>
        <dbReference type="ChEBI" id="CHEBI:24875"/>
    </ligand>
</feature>
<feature type="binding site" evidence="7">
    <location>
        <position position="207"/>
    </location>
    <ligand>
        <name>2-oxoglutarate</name>
        <dbReference type="ChEBI" id="CHEBI:16810"/>
    </ligand>
</feature>
<keyword evidence="5 7" id="KW-0560">Oxidoreductase</keyword>
<dbReference type="PANTHER" id="PTHR41536:SF1">
    <property type="entry name" value="PKHD-TYPE HYDROXYLASE YBIX"/>
    <property type="match status" value="1"/>
</dbReference>
<name>A0ABQ6ZLZ4_9GAMM</name>
<dbReference type="Gene3D" id="4.10.860.20">
    <property type="entry name" value="Rabenosyn, Rab binding domain"/>
    <property type="match status" value="1"/>
</dbReference>
<keyword evidence="3 7" id="KW-0847">Vitamin C</keyword>
<comment type="cofactor">
    <cofactor evidence="7">
        <name>Fe(2+)</name>
        <dbReference type="ChEBI" id="CHEBI:29033"/>
    </cofactor>
    <text evidence="7">Binds 1 Fe(2+) ion per subunit.</text>
</comment>
<accession>A0ABQ6ZLZ4</accession>
<dbReference type="Proteomes" id="UP000781710">
    <property type="component" value="Unassembled WGS sequence"/>
</dbReference>
<evidence type="ECO:0000313" key="9">
    <source>
        <dbReference type="EMBL" id="KAF1727260.1"/>
    </source>
</evidence>
<keyword evidence="4 7" id="KW-0223">Dioxygenase</keyword>
<organism evidence="9 10">
    <name type="scientific">Pseudoxanthomonas japonensis</name>
    <dbReference type="NCBI Taxonomy" id="69284"/>
    <lineage>
        <taxon>Bacteria</taxon>
        <taxon>Pseudomonadati</taxon>
        <taxon>Pseudomonadota</taxon>
        <taxon>Gammaproteobacteria</taxon>
        <taxon>Lysobacterales</taxon>
        <taxon>Lysobacteraceae</taxon>
        <taxon>Pseudoxanthomonas</taxon>
    </lineage>
</organism>
<feature type="binding site" evidence="7">
    <location>
        <position position="137"/>
    </location>
    <ligand>
        <name>Fe cation</name>
        <dbReference type="ChEBI" id="CHEBI:24875"/>
    </ligand>
</feature>
<evidence type="ECO:0000256" key="4">
    <source>
        <dbReference type="ARBA" id="ARBA00022964"/>
    </source>
</evidence>
<dbReference type="InterPro" id="IPR023550">
    <property type="entry name" value="PKHD_hydroxylase"/>
</dbReference>
<proteinExistence type="inferred from homology"/>
<dbReference type="NCBIfam" id="NF003974">
    <property type="entry name" value="PRK05467.1-3"/>
    <property type="match status" value="1"/>
</dbReference>
<feature type="binding site" evidence="7">
    <location>
        <position position="197"/>
    </location>
    <ligand>
        <name>Fe cation</name>
        <dbReference type="ChEBI" id="CHEBI:24875"/>
    </ligand>
</feature>
<reference evidence="9 10" key="1">
    <citation type="submission" date="2017-10" db="EMBL/GenBank/DDBJ databases">
        <title>Whole genome sequencing of members of genus Pseudoxanthomonas.</title>
        <authorList>
            <person name="Kumar S."/>
            <person name="Bansal K."/>
            <person name="Kaur A."/>
            <person name="Patil P."/>
            <person name="Sharma S."/>
            <person name="Patil P.B."/>
        </authorList>
    </citation>
    <scope>NUCLEOTIDE SEQUENCE [LARGE SCALE GENOMIC DNA]</scope>
    <source>
        <strain evidence="9 10">DSM 17109</strain>
    </source>
</reference>
<protein>
    <submittedName>
        <fullName evidence="9">Fe2+-dependent dioxygenase</fullName>
    </submittedName>
</protein>
<dbReference type="InterPro" id="IPR005123">
    <property type="entry name" value="Oxoglu/Fe-dep_dioxygenase_dom"/>
</dbReference>
<dbReference type="GO" id="GO:0051213">
    <property type="term" value="F:dioxygenase activity"/>
    <property type="evidence" value="ECO:0007669"/>
    <property type="project" value="UniProtKB-KW"/>
</dbReference>
<evidence type="ECO:0000256" key="7">
    <source>
        <dbReference type="HAMAP-Rule" id="MF_00657"/>
    </source>
</evidence>
<dbReference type="InterPro" id="IPR044862">
    <property type="entry name" value="Pro_4_hyd_alph_FE2OG_OXY"/>
</dbReference>
<evidence type="ECO:0000256" key="2">
    <source>
        <dbReference type="ARBA" id="ARBA00022723"/>
    </source>
</evidence>
<keyword evidence="2 7" id="KW-0479">Metal-binding</keyword>
<evidence type="ECO:0000256" key="5">
    <source>
        <dbReference type="ARBA" id="ARBA00023002"/>
    </source>
</evidence>
<comment type="cofactor">
    <cofactor evidence="1 7">
        <name>L-ascorbate</name>
        <dbReference type="ChEBI" id="CHEBI:38290"/>
    </cofactor>
</comment>
<dbReference type="Pfam" id="PF13640">
    <property type="entry name" value="2OG-FeII_Oxy_3"/>
    <property type="match status" value="1"/>
</dbReference>
<dbReference type="NCBIfam" id="NF003975">
    <property type="entry name" value="PRK05467.1-4"/>
    <property type="match status" value="1"/>
</dbReference>
<dbReference type="SMART" id="SM00702">
    <property type="entry name" value="P4Hc"/>
    <property type="match status" value="1"/>
</dbReference>
<dbReference type="EMBL" id="PDWW01000001">
    <property type="protein sequence ID" value="KAF1727260.1"/>
    <property type="molecule type" value="Genomic_DNA"/>
</dbReference>
<evidence type="ECO:0000313" key="10">
    <source>
        <dbReference type="Proteomes" id="UP000781710"/>
    </source>
</evidence>
<gene>
    <name evidence="9" type="ORF">CSC78_00080</name>
</gene>
<keyword evidence="6 7" id="KW-0408">Iron</keyword>
<evidence type="ECO:0000256" key="6">
    <source>
        <dbReference type="ARBA" id="ARBA00023004"/>
    </source>
</evidence>
<dbReference type="InterPro" id="IPR006620">
    <property type="entry name" value="Pro_4_hyd_alph"/>
</dbReference>
<sequence length="264" mass="29010">MRRTAPADRTRSRNRFSVGNVLTYTRPRGIKAVIAHKGTLLMILTLPDLITPDELATIKQMLATAQFSDGKATAGELLHKAKNNLQIPANHPVMKGITNLVMEALGRNDPFMSVAQPRRLAAMLVSRYEPGMAYGAHVDSAVMGAPNHVRSDVSFTIFLNEPDTYKGGELAFEIGGTEAVFKPAARSAICYPTGQLHWVKTVEEGERLAIVGWVQSLVRDPAVRELLHDLSTARELLVGKEGAERSLELVNKCYSNLLRRNAEP</sequence>
<evidence type="ECO:0000256" key="1">
    <source>
        <dbReference type="ARBA" id="ARBA00001961"/>
    </source>
</evidence>
<dbReference type="HAMAP" id="MF_00657">
    <property type="entry name" value="Hydroxyl_YbiX"/>
    <property type="match status" value="1"/>
</dbReference>
<keyword evidence="10" id="KW-1185">Reference proteome</keyword>
<dbReference type="Gene3D" id="2.60.120.620">
    <property type="entry name" value="q2cbj1_9rhob like domain"/>
    <property type="match status" value="1"/>
</dbReference>
<evidence type="ECO:0000256" key="3">
    <source>
        <dbReference type="ARBA" id="ARBA00022896"/>
    </source>
</evidence>
<feature type="domain" description="Fe2OG dioxygenase" evidence="8">
    <location>
        <begin position="119"/>
        <end position="216"/>
    </location>
</feature>
<comment type="caution">
    <text evidence="9">The sequence shown here is derived from an EMBL/GenBank/DDBJ whole genome shotgun (WGS) entry which is preliminary data.</text>
</comment>
<dbReference type="PROSITE" id="PS51471">
    <property type="entry name" value="FE2OG_OXY"/>
    <property type="match status" value="1"/>
</dbReference>